<sequence length="167" mass="17229">MKCWDGPLQSSPSIRGLGRGLAQRQRRLINRNEDPGGARVPGLEAEPSAGDPSDSSDPSPPCRHAQPVPHNAGWAHGWVGNSSSNPTHGGDRAVPMVHGEQLELGGEGRMLSSGSDPGRAAISSLSSHPGRSEGGEVRPSTLSTHGSEDGLMLSSTIPALLPPCPVS</sequence>
<accession>A0AAD3NST8</accession>
<dbReference type="EMBL" id="BSEH01000306">
    <property type="protein sequence ID" value="GLJ58244.1"/>
    <property type="molecule type" value="Genomic_DNA"/>
</dbReference>
<proteinExistence type="predicted"/>
<name>A0AAD3NST8_CRYJA</name>
<evidence type="ECO:0000313" key="2">
    <source>
        <dbReference type="EMBL" id="GLJ58244.1"/>
    </source>
</evidence>
<protein>
    <submittedName>
        <fullName evidence="3">Uncharacterized protein</fullName>
    </submittedName>
</protein>
<comment type="caution">
    <text evidence="3">The sequence shown here is derived from an EMBL/GenBank/DDBJ whole genome shotgun (WGS) entry which is preliminary data.</text>
</comment>
<evidence type="ECO:0000313" key="3">
    <source>
        <dbReference type="EMBL" id="GLJ58518.1"/>
    </source>
</evidence>
<dbReference type="AlphaFoldDB" id="A0AAD3NST8"/>
<organism evidence="3 4">
    <name type="scientific">Cryptomeria japonica</name>
    <name type="common">Japanese cedar</name>
    <name type="synonym">Cupressus japonica</name>
    <dbReference type="NCBI Taxonomy" id="3369"/>
    <lineage>
        <taxon>Eukaryota</taxon>
        <taxon>Viridiplantae</taxon>
        <taxon>Streptophyta</taxon>
        <taxon>Embryophyta</taxon>
        <taxon>Tracheophyta</taxon>
        <taxon>Spermatophyta</taxon>
        <taxon>Pinopsida</taxon>
        <taxon>Pinidae</taxon>
        <taxon>Conifers II</taxon>
        <taxon>Cupressales</taxon>
        <taxon>Cupressaceae</taxon>
        <taxon>Cryptomeria</taxon>
    </lineage>
</organism>
<dbReference type="Proteomes" id="UP001234787">
    <property type="component" value="Unassembled WGS sequence"/>
</dbReference>
<evidence type="ECO:0000313" key="4">
    <source>
        <dbReference type="Proteomes" id="UP001234787"/>
    </source>
</evidence>
<keyword evidence="4" id="KW-1185">Reference proteome</keyword>
<feature type="region of interest" description="Disordered" evidence="1">
    <location>
        <begin position="106"/>
        <end position="167"/>
    </location>
</feature>
<reference evidence="3" key="1">
    <citation type="submission" date="2022-12" db="EMBL/GenBank/DDBJ databases">
        <title>Chromosome-Level Genome Assembly of Japanese Cedar (Cryptomeriajaponica D. Don).</title>
        <authorList>
            <person name="Fujino T."/>
            <person name="Yamaguchi K."/>
            <person name="Yokoyama T."/>
            <person name="Hamanaka T."/>
            <person name="Harazono Y."/>
            <person name="Kamada H."/>
            <person name="Kobayashi W."/>
            <person name="Ujino-Ihara T."/>
            <person name="Uchiyama K."/>
            <person name="Matsumoto A."/>
            <person name="Izuno A."/>
            <person name="Tsumura Y."/>
            <person name="Toyoda A."/>
            <person name="Shigenobu S."/>
            <person name="Moriguchi Y."/>
            <person name="Ueno S."/>
            <person name="Kasahara M."/>
        </authorList>
    </citation>
    <scope>NUCLEOTIDE SEQUENCE</scope>
</reference>
<feature type="region of interest" description="Disordered" evidence="1">
    <location>
        <begin position="1"/>
        <end position="94"/>
    </location>
</feature>
<evidence type="ECO:0000256" key="1">
    <source>
        <dbReference type="SAM" id="MobiDB-lite"/>
    </source>
</evidence>
<dbReference type="EMBL" id="BSEH01000411">
    <property type="protein sequence ID" value="GLJ58518.1"/>
    <property type="molecule type" value="Genomic_DNA"/>
</dbReference>
<gene>
    <name evidence="2" type="ORF">SUGI_1424840</name>
    <name evidence="3" type="ORF">SUGI_1455400</name>
</gene>